<dbReference type="Proteomes" id="UP001610446">
    <property type="component" value="Unassembled WGS sequence"/>
</dbReference>
<comment type="caution">
    <text evidence="1">The sequence shown here is derived from an EMBL/GenBank/DDBJ whole genome shotgun (WGS) entry which is preliminary data.</text>
</comment>
<dbReference type="EMBL" id="JBFXLU010000584">
    <property type="protein sequence ID" value="KAL2824077.1"/>
    <property type="molecule type" value="Genomic_DNA"/>
</dbReference>
<keyword evidence="2" id="KW-1185">Reference proteome</keyword>
<organism evidence="1 2">
    <name type="scientific">Aspergillus pseudoustus</name>
    <dbReference type="NCBI Taxonomy" id="1810923"/>
    <lineage>
        <taxon>Eukaryota</taxon>
        <taxon>Fungi</taxon>
        <taxon>Dikarya</taxon>
        <taxon>Ascomycota</taxon>
        <taxon>Pezizomycotina</taxon>
        <taxon>Eurotiomycetes</taxon>
        <taxon>Eurotiomycetidae</taxon>
        <taxon>Eurotiales</taxon>
        <taxon>Aspergillaceae</taxon>
        <taxon>Aspergillus</taxon>
        <taxon>Aspergillus subgen. Nidulantes</taxon>
    </lineage>
</organism>
<evidence type="ECO:0000313" key="1">
    <source>
        <dbReference type="EMBL" id="KAL2824077.1"/>
    </source>
</evidence>
<gene>
    <name evidence="1" type="ORF">BJY01DRAFT_256531</name>
</gene>
<name>A0ABR4I8J3_9EURO</name>
<protein>
    <submittedName>
        <fullName evidence="1">Uncharacterized protein</fullName>
    </submittedName>
</protein>
<accession>A0ABR4I8J3</accession>
<reference evidence="1 2" key="1">
    <citation type="submission" date="2024-07" db="EMBL/GenBank/DDBJ databases">
        <title>Section-level genome sequencing and comparative genomics of Aspergillus sections Usti and Cavernicolus.</title>
        <authorList>
            <consortium name="Lawrence Berkeley National Laboratory"/>
            <person name="Nybo J.L."/>
            <person name="Vesth T.C."/>
            <person name="Theobald S."/>
            <person name="Frisvad J.C."/>
            <person name="Larsen T.O."/>
            <person name="Kjaerboelling I."/>
            <person name="Rothschild-Mancinelli K."/>
            <person name="Lyhne E.K."/>
            <person name="Kogle M.E."/>
            <person name="Barry K."/>
            <person name="Clum A."/>
            <person name="Na H."/>
            <person name="Ledsgaard L."/>
            <person name="Lin J."/>
            <person name="Lipzen A."/>
            <person name="Kuo A."/>
            <person name="Riley R."/>
            <person name="Mondo S."/>
            <person name="Labutti K."/>
            <person name="Haridas S."/>
            <person name="Pangalinan J."/>
            <person name="Salamov A.A."/>
            <person name="Simmons B.A."/>
            <person name="Magnuson J.K."/>
            <person name="Chen J."/>
            <person name="Drula E."/>
            <person name="Henrissat B."/>
            <person name="Wiebenga A."/>
            <person name="Lubbers R.J."/>
            <person name="Gomes A.C."/>
            <person name="Makela M.R."/>
            <person name="Stajich J."/>
            <person name="Grigoriev I.V."/>
            <person name="Mortensen U.H."/>
            <person name="De Vries R.P."/>
            <person name="Baker S.E."/>
            <person name="Andersen M.R."/>
        </authorList>
    </citation>
    <scope>NUCLEOTIDE SEQUENCE [LARGE SCALE GENOMIC DNA]</scope>
    <source>
        <strain evidence="1 2">CBS 123904</strain>
    </source>
</reference>
<sequence length="165" mass="19204">MIPRDILARVEYALHILPNQTVHILGCGVDEEKSLGFPCSAFVQTRKTWRILDWSNPDTERLFDKAINSPTEITEEEKYKIAEWVPSRREMEARIQKYLQQSVDDLLNTAVTDKESLTYPQFPMIRQGGREGRIIWRCTFVRDARCRIGGGIMGFRRLLLRKCGM</sequence>
<evidence type="ECO:0000313" key="2">
    <source>
        <dbReference type="Proteomes" id="UP001610446"/>
    </source>
</evidence>
<proteinExistence type="predicted"/>